<evidence type="ECO:0000256" key="1">
    <source>
        <dbReference type="SAM" id="SignalP"/>
    </source>
</evidence>
<keyword evidence="2" id="KW-0723">Serine/threonine-protein kinase</keyword>
<keyword evidence="1" id="KW-0732">Signal</keyword>
<reference evidence="2" key="2">
    <citation type="submission" date="2020-06" db="EMBL/GenBank/DDBJ databases">
        <title>Helianthus annuus Genome sequencing and assembly Release 2.</title>
        <authorList>
            <person name="Gouzy J."/>
            <person name="Langlade N."/>
            <person name="Munos S."/>
        </authorList>
    </citation>
    <scope>NUCLEOTIDE SEQUENCE</scope>
    <source>
        <tissue evidence="2">Leaves</tissue>
    </source>
</reference>
<dbReference type="SUPFAM" id="SSF56112">
    <property type="entry name" value="Protein kinase-like (PK-like)"/>
    <property type="match status" value="1"/>
</dbReference>
<keyword evidence="2" id="KW-0418">Kinase</keyword>
<dbReference type="GO" id="GO:0004674">
    <property type="term" value="F:protein serine/threonine kinase activity"/>
    <property type="evidence" value="ECO:0007669"/>
    <property type="project" value="UniProtKB-KW"/>
</dbReference>
<dbReference type="AlphaFoldDB" id="A0A9K3DLN1"/>
<sequence length="95" mass="10944">MRITILCWQILVFSGGKPMSALCEHLDSWGTHGYTAPKYLLSGRLVEYANIFAYEVILYELPSGKKVNRLPMIHHEVRTLLILSLDVIYIFPSYK</sequence>
<accession>A0A9K3DLN1</accession>
<feature type="signal peptide" evidence="1">
    <location>
        <begin position="1"/>
        <end position="23"/>
    </location>
</feature>
<name>A0A9K3DLN1_HELAN</name>
<dbReference type="EC" id="2.7.11.1" evidence="2"/>
<gene>
    <name evidence="2" type="ORF">HanXRQr2_Chr17g0829051</name>
</gene>
<feature type="chain" id="PRO_5039894560" evidence="1">
    <location>
        <begin position="24"/>
        <end position="95"/>
    </location>
</feature>
<dbReference type="InterPro" id="IPR011009">
    <property type="entry name" value="Kinase-like_dom_sf"/>
</dbReference>
<dbReference type="EMBL" id="MNCJ02000332">
    <property type="protein sequence ID" value="KAF5757634.1"/>
    <property type="molecule type" value="Genomic_DNA"/>
</dbReference>
<proteinExistence type="predicted"/>
<dbReference type="Proteomes" id="UP000215914">
    <property type="component" value="Unassembled WGS sequence"/>
</dbReference>
<keyword evidence="3" id="KW-1185">Reference proteome</keyword>
<reference evidence="2" key="1">
    <citation type="journal article" date="2017" name="Nature">
        <title>The sunflower genome provides insights into oil metabolism, flowering and Asterid evolution.</title>
        <authorList>
            <person name="Badouin H."/>
            <person name="Gouzy J."/>
            <person name="Grassa C.J."/>
            <person name="Murat F."/>
            <person name="Staton S.E."/>
            <person name="Cottret L."/>
            <person name="Lelandais-Briere C."/>
            <person name="Owens G.L."/>
            <person name="Carrere S."/>
            <person name="Mayjonade B."/>
            <person name="Legrand L."/>
            <person name="Gill N."/>
            <person name="Kane N.C."/>
            <person name="Bowers J.E."/>
            <person name="Hubner S."/>
            <person name="Bellec A."/>
            <person name="Berard A."/>
            <person name="Berges H."/>
            <person name="Blanchet N."/>
            <person name="Boniface M.C."/>
            <person name="Brunel D."/>
            <person name="Catrice O."/>
            <person name="Chaidir N."/>
            <person name="Claudel C."/>
            <person name="Donnadieu C."/>
            <person name="Faraut T."/>
            <person name="Fievet G."/>
            <person name="Helmstetter N."/>
            <person name="King M."/>
            <person name="Knapp S.J."/>
            <person name="Lai Z."/>
            <person name="Le Paslier M.C."/>
            <person name="Lippi Y."/>
            <person name="Lorenzon L."/>
            <person name="Mandel J.R."/>
            <person name="Marage G."/>
            <person name="Marchand G."/>
            <person name="Marquand E."/>
            <person name="Bret-Mestries E."/>
            <person name="Morien E."/>
            <person name="Nambeesan S."/>
            <person name="Nguyen T."/>
            <person name="Pegot-Espagnet P."/>
            <person name="Pouilly N."/>
            <person name="Raftis F."/>
            <person name="Sallet E."/>
            <person name="Schiex T."/>
            <person name="Thomas J."/>
            <person name="Vandecasteele C."/>
            <person name="Vares D."/>
            <person name="Vear F."/>
            <person name="Vautrin S."/>
            <person name="Crespi M."/>
            <person name="Mangin B."/>
            <person name="Burke J.M."/>
            <person name="Salse J."/>
            <person name="Munos S."/>
            <person name="Vincourt P."/>
            <person name="Rieseberg L.H."/>
            <person name="Langlade N.B."/>
        </authorList>
    </citation>
    <scope>NUCLEOTIDE SEQUENCE</scope>
    <source>
        <tissue evidence="2">Leaves</tissue>
    </source>
</reference>
<evidence type="ECO:0000313" key="3">
    <source>
        <dbReference type="Proteomes" id="UP000215914"/>
    </source>
</evidence>
<dbReference type="Gramene" id="mRNA:HanXRQr2_Chr17g0829051">
    <property type="protein sequence ID" value="CDS:HanXRQr2_Chr17g0829051.1"/>
    <property type="gene ID" value="HanXRQr2_Chr17g0829051"/>
</dbReference>
<evidence type="ECO:0000313" key="2">
    <source>
        <dbReference type="EMBL" id="KAF5757634.1"/>
    </source>
</evidence>
<organism evidence="2 3">
    <name type="scientific">Helianthus annuus</name>
    <name type="common">Common sunflower</name>
    <dbReference type="NCBI Taxonomy" id="4232"/>
    <lineage>
        <taxon>Eukaryota</taxon>
        <taxon>Viridiplantae</taxon>
        <taxon>Streptophyta</taxon>
        <taxon>Embryophyta</taxon>
        <taxon>Tracheophyta</taxon>
        <taxon>Spermatophyta</taxon>
        <taxon>Magnoliopsida</taxon>
        <taxon>eudicotyledons</taxon>
        <taxon>Gunneridae</taxon>
        <taxon>Pentapetalae</taxon>
        <taxon>asterids</taxon>
        <taxon>campanulids</taxon>
        <taxon>Asterales</taxon>
        <taxon>Asteraceae</taxon>
        <taxon>Asteroideae</taxon>
        <taxon>Heliantheae alliance</taxon>
        <taxon>Heliantheae</taxon>
        <taxon>Helianthus</taxon>
    </lineage>
</organism>
<protein>
    <submittedName>
        <fullName evidence="2">Non-specific serine/threonine protein kinase</fullName>
        <ecNumber evidence="2">2.7.11.1</ecNumber>
    </submittedName>
</protein>
<comment type="caution">
    <text evidence="2">The sequence shown here is derived from an EMBL/GenBank/DDBJ whole genome shotgun (WGS) entry which is preliminary data.</text>
</comment>
<keyword evidence="2" id="KW-0808">Transferase</keyword>